<dbReference type="InterPro" id="IPR002136">
    <property type="entry name" value="Ribosomal_uL4"/>
</dbReference>
<dbReference type="PRINTS" id="PR00685">
    <property type="entry name" value="TIFACTORIIB"/>
</dbReference>
<protein>
    <recommendedName>
        <fullName evidence="8">B-related factor 1</fullName>
    </recommendedName>
</protein>
<dbReference type="InterPro" id="IPR000812">
    <property type="entry name" value="TFIIB"/>
</dbReference>
<dbReference type="Pfam" id="PF00573">
    <property type="entry name" value="Ribosomal_L4"/>
    <property type="match status" value="1"/>
</dbReference>
<evidence type="ECO:0000313" key="13">
    <source>
        <dbReference type="Proteomes" id="UP001281761"/>
    </source>
</evidence>
<feature type="compositionally biased region" description="Basic and acidic residues" evidence="10">
    <location>
        <begin position="591"/>
        <end position="600"/>
    </location>
</feature>
<feature type="compositionally biased region" description="Basic and acidic residues" evidence="10">
    <location>
        <begin position="661"/>
        <end position="673"/>
    </location>
</feature>
<feature type="compositionally biased region" description="Basic and acidic residues" evidence="10">
    <location>
        <begin position="1198"/>
        <end position="1208"/>
    </location>
</feature>
<evidence type="ECO:0000256" key="1">
    <source>
        <dbReference type="ARBA" id="ARBA00010528"/>
    </source>
</evidence>
<dbReference type="PANTHER" id="PTHR19431">
    <property type="entry name" value="60S RIBOSOMAL PROTEIN L4"/>
    <property type="match status" value="1"/>
</dbReference>
<dbReference type="InterPro" id="IPR013000">
    <property type="entry name" value="Ribosomal_uL4_euk/arc_CS"/>
</dbReference>
<feature type="compositionally biased region" description="Low complexity" evidence="10">
    <location>
        <begin position="576"/>
        <end position="590"/>
    </location>
</feature>
<feature type="region of interest" description="Disordered" evidence="10">
    <location>
        <begin position="351"/>
        <end position="386"/>
    </location>
</feature>
<feature type="region of interest" description="Disordered" evidence="10">
    <location>
        <begin position="1198"/>
        <end position="1264"/>
    </location>
</feature>
<evidence type="ECO:0000256" key="10">
    <source>
        <dbReference type="SAM" id="MobiDB-lite"/>
    </source>
</evidence>
<dbReference type="Pfam" id="PF00382">
    <property type="entry name" value="TFIIB"/>
    <property type="match status" value="2"/>
</dbReference>
<comment type="caution">
    <text evidence="12">The sequence shown here is derived from an EMBL/GenBank/DDBJ whole genome shotgun (WGS) entry which is preliminary data.</text>
</comment>
<dbReference type="CDD" id="cd20554">
    <property type="entry name" value="CYCLIN_TFIIIB90_rpt2"/>
    <property type="match status" value="1"/>
</dbReference>
<keyword evidence="9" id="KW-0863">Zinc-finger</keyword>
<feature type="compositionally biased region" description="Polar residues" evidence="10">
    <location>
        <begin position="523"/>
        <end position="533"/>
    </location>
</feature>
<feature type="compositionally biased region" description="Basic and acidic residues" evidence="10">
    <location>
        <begin position="497"/>
        <end position="521"/>
    </location>
</feature>
<feature type="domain" description="TFIIB-type" evidence="11">
    <location>
        <begin position="1"/>
        <end position="31"/>
    </location>
</feature>
<evidence type="ECO:0000256" key="2">
    <source>
        <dbReference type="ARBA" id="ARBA00010857"/>
    </source>
</evidence>
<dbReference type="SMART" id="SM00385">
    <property type="entry name" value="CYCLIN"/>
    <property type="match status" value="2"/>
</dbReference>
<dbReference type="InterPro" id="IPR011665">
    <property type="entry name" value="BRF1_TBP-bd_dom"/>
</dbReference>
<evidence type="ECO:0000256" key="5">
    <source>
        <dbReference type="ARBA" id="ARBA00023159"/>
    </source>
</evidence>
<accession>A0ABQ9XLH1</accession>
<dbReference type="PROSITE" id="PS00939">
    <property type="entry name" value="RIBOSOMAL_L1E"/>
    <property type="match status" value="1"/>
</dbReference>
<evidence type="ECO:0000256" key="7">
    <source>
        <dbReference type="ARBA" id="ARBA00023274"/>
    </source>
</evidence>
<evidence type="ECO:0000256" key="8">
    <source>
        <dbReference type="ARBA" id="ARBA00031009"/>
    </source>
</evidence>
<dbReference type="GO" id="GO:0005840">
    <property type="term" value="C:ribosome"/>
    <property type="evidence" value="ECO:0007669"/>
    <property type="project" value="UniProtKB-KW"/>
</dbReference>
<organism evidence="12 13">
    <name type="scientific">Blattamonas nauphoetae</name>
    <dbReference type="NCBI Taxonomy" id="2049346"/>
    <lineage>
        <taxon>Eukaryota</taxon>
        <taxon>Metamonada</taxon>
        <taxon>Preaxostyla</taxon>
        <taxon>Oxymonadida</taxon>
        <taxon>Blattamonas</taxon>
    </lineage>
</organism>
<evidence type="ECO:0000256" key="6">
    <source>
        <dbReference type="ARBA" id="ARBA00023163"/>
    </source>
</evidence>
<dbReference type="Gene3D" id="1.20.5.650">
    <property type="entry name" value="Single helix bin"/>
    <property type="match status" value="1"/>
</dbReference>
<sequence length="1264" mass="143031">MPTCPNCGGTEVEKDPTRGISSCIHCGAVVEDNSMVSEVSFIEKSSGASAVVGQFVSTLGYGSASSKPGMKSSRDITIAKAQRRITQIAGSVGMQPRQVESAVRLFVLALSQNFVKGRRAELVYATCLYIICRRESSPHLLLDFADVMQTSIYSLGNYYMLFCRAFGLRLPVVDPSLFLHRFAAALEFGDRTHEVYMTSLRLVQRMQRDWITTGRSPASVCGAALLIAAHIHNFRRTVQEVVSVVRVCNSTLQERLADFGETQASSLSYEEILDDKNNDNEEADPPAFRRLKIKEAMQKLEEENAKSDKLKTMLIPSTELEGREEASTDTEYIIGLNEQIEWESVVKRRIAKQRKRKTKNEKKPKIKRTIEADDNDEEEEEDESFDDDVVEVIRETKIIQQANQPTTSRIVPVSMEDEISEKMNMSSLTPGQSSDMIPATNGLTQVSIELQGEQIAREMEERMNDTKLMEALSEFGEDKKKELLNLWEEDKRQRIEHDAQIEKEEMMRDETEQSKLEERQAKSGFSQITNENLVPSFEDEEDEELPPREEVVGEQRMKVDSFFNLSPNDWKQSQATPLKLPDTQPLTDPLLEPKREKGIAFEDEEEPVEYVPKDEENPAVWTDFPDEVIEMSLCTAEEAKIKEEIWDEMFLDFLQEQLKKREEKRQKLEEQKDKHRQRPRAKRELPKPLGEDATAADHAAYSSVGVLQRKLSSKINTDVLSRMFNIQPEEDNGESAFFDRKEFKKKHENLDGAGVGRQYDEDDEPRERPLSASRFGNVRSPFAGGHPHPELQGQFRLEGLRPLFTHNRPFLHFLNNLRKKSNMKIQSSFMNNKSKIPSLDLIKPAPVKGTSMPVTTVFGKDGNPAGTVHVPSVIRNAPIRPDVVHFVHTNLAKNDRQPYGRFLKAGHQHSAESWGTGRAVARLPRISGSGTSANGSGAFANCARGGHMYAPLKIWRRWHRMVNVNEKRYAVSSAIAATAVPALVQARGHCIDNVPEIPLVVSDDIEQIKKTKEAVAILRAIHADDDVKHSADSRKIRAGTGKMRNRRYVQRRGVLFIHDKSEGATRAFRNISGVEIANVNHLNLLDLAPGGHLGRFVIWTESAFKKLDALYGTKNRDAVLKKRAGSGYRHPRAVMTTTDLGSIINSAEVQRFNQETKPGVPKIPFLRKDLLLVRKRNPNTVLTSDAKKQRRAELAKLRKEKGLPEKKPKGAAKRKHMDVWGKNELKRVRVPHKDQKAAAKARQKVWREERKQAKAAKKLSAKKE</sequence>
<dbReference type="Proteomes" id="UP001281761">
    <property type="component" value="Unassembled WGS sequence"/>
</dbReference>
<comment type="similarity">
    <text evidence="1">Belongs to the universal ribosomal protein uL4 family.</text>
</comment>
<feature type="region of interest" description="Disordered" evidence="10">
    <location>
        <begin position="497"/>
        <end position="553"/>
    </location>
</feature>
<evidence type="ECO:0000313" key="12">
    <source>
        <dbReference type="EMBL" id="KAK2952319.1"/>
    </source>
</evidence>
<feature type="region of interest" description="Disordered" evidence="10">
    <location>
        <begin position="661"/>
        <end position="696"/>
    </location>
</feature>
<evidence type="ECO:0000259" key="11">
    <source>
        <dbReference type="PROSITE" id="PS51134"/>
    </source>
</evidence>
<feature type="compositionally biased region" description="Basic residues" evidence="10">
    <location>
        <begin position="1253"/>
        <end position="1264"/>
    </location>
</feature>
<dbReference type="PROSITE" id="PS51134">
    <property type="entry name" value="ZF_TFIIB"/>
    <property type="match status" value="1"/>
</dbReference>
<feature type="compositionally biased region" description="Basic and acidic residues" evidence="10">
    <location>
        <begin position="1217"/>
        <end position="1237"/>
    </location>
</feature>
<keyword evidence="6" id="KW-0804">Transcription</keyword>
<feature type="compositionally biased region" description="Acidic residues" evidence="10">
    <location>
        <begin position="372"/>
        <end position="386"/>
    </location>
</feature>
<dbReference type="InterPro" id="IPR036915">
    <property type="entry name" value="Cyclin-like_sf"/>
</dbReference>
<dbReference type="Gene3D" id="3.40.1370.10">
    <property type="match status" value="1"/>
</dbReference>
<dbReference type="Gene3D" id="1.10.472.10">
    <property type="entry name" value="Cyclin-like"/>
    <property type="match status" value="2"/>
</dbReference>
<dbReference type="InterPro" id="IPR013137">
    <property type="entry name" value="Znf_TFIIB"/>
</dbReference>
<feature type="compositionally biased region" description="Basic residues" evidence="10">
    <location>
        <begin position="351"/>
        <end position="367"/>
    </location>
</feature>
<keyword evidence="5" id="KW-0010">Activator</keyword>
<gene>
    <name evidence="12" type="ORF">BLNAU_12728</name>
</gene>
<dbReference type="Pfam" id="PF08271">
    <property type="entry name" value="Zn_Ribbon_TF"/>
    <property type="match status" value="1"/>
</dbReference>
<comment type="similarity">
    <text evidence="2">Belongs to the TFIIB family.</text>
</comment>
<dbReference type="InterPro" id="IPR045240">
    <property type="entry name" value="Ribosomal_uL4_euk/arch"/>
</dbReference>
<proteinExistence type="inferred from homology"/>
<dbReference type="InterPro" id="IPR023574">
    <property type="entry name" value="Ribosomal_uL4_dom_sf"/>
</dbReference>
<evidence type="ECO:0000256" key="3">
    <source>
        <dbReference type="ARBA" id="ARBA00022980"/>
    </source>
</evidence>
<keyword evidence="9" id="KW-0862">Zinc</keyword>
<dbReference type="SUPFAM" id="SSF57783">
    <property type="entry name" value="Zinc beta-ribbon"/>
    <property type="match status" value="1"/>
</dbReference>
<evidence type="ECO:0000256" key="4">
    <source>
        <dbReference type="ARBA" id="ARBA00023015"/>
    </source>
</evidence>
<feature type="region of interest" description="Disordered" evidence="10">
    <location>
        <begin position="749"/>
        <end position="792"/>
    </location>
</feature>
<dbReference type="SUPFAM" id="SSF52166">
    <property type="entry name" value="Ribosomal protein L4"/>
    <property type="match status" value="1"/>
</dbReference>
<dbReference type="EMBL" id="JARBJD010000105">
    <property type="protein sequence ID" value="KAK2952319.1"/>
    <property type="molecule type" value="Genomic_DNA"/>
</dbReference>
<evidence type="ECO:0000256" key="9">
    <source>
        <dbReference type="PROSITE-ProRule" id="PRU00469"/>
    </source>
</evidence>
<dbReference type="InterPro" id="IPR013763">
    <property type="entry name" value="Cyclin-like_dom"/>
</dbReference>
<reference evidence="12 13" key="1">
    <citation type="journal article" date="2022" name="bioRxiv">
        <title>Genomics of Preaxostyla Flagellates Illuminates Evolutionary Transitions and the Path Towards Mitochondrial Loss.</title>
        <authorList>
            <person name="Novak L.V.F."/>
            <person name="Treitli S.C."/>
            <person name="Pyrih J."/>
            <person name="Halakuc P."/>
            <person name="Pipaliya S.V."/>
            <person name="Vacek V."/>
            <person name="Brzon O."/>
            <person name="Soukal P."/>
            <person name="Eme L."/>
            <person name="Dacks J.B."/>
            <person name="Karnkowska A."/>
            <person name="Elias M."/>
            <person name="Hampl V."/>
        </authorList>
    </citation>
    <scope>NUCLEOTIDE SEQUENCE [LARGE SCALE GENOMIC DNA]</scope>
    <source>
        <strain evidence="12">NAU3</strain>
        <tissue evidence="12">Gut</tissue>
    </source>
</reference>
<keyword evidence="3 12" id="KW-0689">Ribosomal protein</keyword>
<dbReference type="Gene3D" id="2.20.25.10">
    <property type="match status" value="1"/>
</dbReference>
<name>A0ABQ9XLH1_9EUKA</name>
<keyword evidence="13" id="KW-1185">Reference proteome</keyword>
<keyword evidence="7" id="KW-0687">Ribonucleoprotein</keyword>
<dbReference type="InterPro" id="IPR013150">
    <property type="entry name" value="TFIIB_cyclin"/>
</dbReference>
<keyword evidence="4" id="KW-0805">Transcription regulation</keyword>
<dbReference type="Pfam" id="PF07741">
    <property type="entry name" value="BRF1"/>
    <property type="match status" value="1"/>
</dbReference>
<dbReference type="SUPFAM" id="SSF47954">
    <property type="entry name" value="Cyclin-like"/>
    <property type="match status" value="2"/>
</dbReference>
<keyword evidence="9" id="KW-0479">Metal-binding</keyword>
<feature type="region of interest" description="Disordered" evidence="10">
    <location>
        <begin position="569"/>
        <end position="621"/>
    </location>
</feature>
<dbReference type="CDD" id="cd20553">
    <property type="entry name" value="CYCLIN_TFIIIB90_rpt1"/>
    <property type="match status" value="1"/>
</dbReference>